<sequence>MPSATLDTVPGALFYFSPPTDGSEPYNRVNDDPSSTLPLSNWTPEKHTLQIENIRGREDAFTLDEAGFQYFKHPAKHTAFTDDEEIKAEYYPESEELIKELTGASKVVLFDHTIRRRVPGQVDMVGKRQPVKEVHVDQTHPSAIARVHLHCSPSEAPELLKHRFQIINLWRPISHPAFDMPLTLCDYRTVDAKNDLVAVARISSQRRGETYRVKHNPQHRWKYLKGMTPEEFVLIKWSVAPSDCHFNLSADLDLLISFDSTEDKNVSIFTPHTAFQDPTMPEGSPARESIELRALVFYD</sequence>
<dbReference type="Proteomes" id="UP000053593">
    <property type="component" value="Unassembled WGS sequence"/>
</dbReference>
<evidence type="ECO:0000313" key="2">
    <source>
        <dbReference type="EMBL" id="KIK59619.1"/>
    </source>
</evidence>
<evidence type="ECO:0000313" key="3">
    <source>
        <dbReference type="Proteomes" id="UP000053593"/>
    </source>
</evidence>
<dbReference type="AlphaFoldDB" id="A0A0D0CAX2"/>
<dbReference type="InterPro" id="IPR044053">
    <property type="entry name" value="AsaB-like"/>
</dbReference>
<dbReference type="HOGENOM" id="CLU_042688_2_0_1"/>
<evidence type="ECO:0000256" key="1">
    <source>
        <dbReference type="ARBA" id="ARBA00023604"/>
    </source>
</evidence>
<name>A0A0D0CAX2_9AGAR</name>
<dbReference type="PANTHER" id="PTHR34598:SF4">
    <property type="entry name" value="7ALPHA-CEPHEM-METHOXYLASE P8 CHAIN RELATED PROTEIN"/>
    <property type="match status" value="1"/>
</dbReference>
<accession>A0A0D0CAX2</accession>
<organism evidence="2 3">
    <name type="scientific">Collybiopsis luxurians FD-317 M1</name>
    <dbReference type="NCBI Taxonomy" id="944289"/>
    <lineage>
        <taxon>Eukaryota</taxon>
        <taxon>Fungi</taxon>
        <taxon>Dikarya</taxon>
        <taxon>Basidiomycota</taxon>
        <taxon>Agaricomycotina</taxon>
        <taxon>Agaricomycetes</taxon>
        <taxon>Agaricomycetidae</taxon>
        <taxon>Agaricales</taxon>
        <taxon>Marasmiineae</taxon>
        <taxon>Omphalotaceae</taxon>
        <taxon>Collybiopsis</taxon>
        <taxon>Collybiopsis luxurians</taxon>
    </lineage>
</organism>
<gene>
    <name evidence="2" type="ORF">GYMLUDRAFT_60152</name>
</gene>
<dbReference type="OrthoDB" id="412788at2759"/>
<dbReference type="EMBL" id="KN834779">
    <property type="protein sequence ID" value="KIK59619.1"/>
    <property type="molecule type" value="Genomic_DNA"/>
</dbReference>
<proteinExistence type="inferred from homology"/>
<comment type="similarity">
    <text evidence="1">Belongs to the asaB hydroxylase/desaturase family.</text>
</comment>
<keyword evidence="3" id="KW-1185">Reference proteome</keyword>
<dbReference type="NCBIfam" id="NF041278">
    <property type="entry name" value="CmcJ_NvfI_EfuI"/>
    <property type="match status" value="1"/>
</dbReference>
<dbReference type="GO" id="GO:0016491">
    <property type="term" value="F:oxidoreductase activity"/>
    <property type="evidence" value="ECO:0007669"/>
    <property type="project" value="InterPro"/>
</dbReference>
<dbReference type="PANTHER" id="PTHR34598">
    <property type="entry name" value="BLL6449 PROTEIN"/>
    <property type="match status" value="1"/>
</dbReference>
<protein>
    <recommendedName>
        <fullName evidence="4">Methyltransferase</fullName>
    </recommendedName>
</protein>
<evidence type="ECO:0008006" key="4">
    <source>
        <dbReference type="Google" id="ProtNLM"/>
    </source>
</evidence>
<reference evidence="2 3" key="1">
    <citation type="submission" date="2014-04" db="EMBL/GenBank/DDBJ databases">
        <title>Evolutionary Origins and Diversification of the Mycorrhizal Mutualists.</title>
        <authorList>
            <consortium name="DOE Joint Genome Institute"/>
            <consortium name="Mycorrhizal Genomics Consortium"/>
            <person name="Kohler A."/>
            <person name="Kuo A."/>
            <person name="Nagy L.G."/>
            <person name="Floudas D."/>
            <person name="Copeland A."/>
            <person name="Barry K.W."/>
            <person name="Cichocki N."/>
            <person name="Veneault-Fourrey C."/>
            <person name="LaButti K."/>
            <person name="Lindquist E.A."/>
            <person name="Lipzen A."/>
            <person name="Lundell T."/>
            <person name="Morin E."/>
            <person name="Murat C."/>
            <person name="Riley R."/>
            <person name="Ohm R."/>
            <person name="Sun H."/>
            <person name="Tunlid A."/>
            <person name="Henrissat B."/>
            <person name="Grigoriev I.V."/>
            <person name="Hibbett D.S."/>
            <person name="Martin F."/>
        </authorList>
    </citation>
    <scope>NUCLEOTIDE SEQUENCE [LARGE SCALE GENOMIC DNA]</scope>
    <source>
        <strain evidence="2 3">FD-317 M1</strain>
    </source>
</reference>